<dbReference type="InterPro" id="IPR042099">
    <property type="entry name" value="ANL_N_sf"/>
</dbReference>
<dbReference type="InterPro" id="IPR000873">
    <property type="entry name" value="AMP-dep_synth/lig_dom"/>
</dbReference>
<dbReference type="PANTHER" id="PTHR43201:SF5">
    <property type="entry name" value="MEDIUM-CHAIN ACYL-COA LIGASE ACSF2, MITOCHONDRIAL"/>
    <property type="match status" value="1"/>
</dbReference>
<keyword evidence="6" id="KW-1185">Reference proteome</keyword>
<dbReference type="RefSeq" id="WP_209874058.1">
    <property type="nucleotide sequence ID" value="NZ_JAGGLV010000008.1"/>
</dbReference>
<dbReference type="InterPro" id="IPR025110">
    <property type="entry name" value="AMP-bd_C"/>
</dbReference>
<dbReference type="Pfam" id="PF00501">
    <property type="entry name" value="AMP-binding"/>
    <property type="match status" value="1"/>
</dbReference>
<dbReference type="CDD" id="cd04433">
    <property type="entry name" value="AFD_class_I"/>
    <property type="match status" value="1"/>
</dbReference>
<evidence type="ECO:0000256" key="2">
    <source>
        <dbReference type="ARBA" id="ARBA00022598"/>
    </source>
</evidence>
<organism evidence="5 6">
    <name type="scientific">Paenibacillus silagei</name>
    <dbReference type="NCBI Taxonomy" id="1670801"/>
    <lineage>
        <taxon>Bacteria</taxon>
        <taxon>Bacillati</taxon>
        <taxon>Bacillota</taxon>
        <taxon>Bacilli</taxon>
        <taxon>Bacillales</taxon>
        <taxon>Paenibacillaceae</taxon>
        <taxon>Paenibacillus</taxon>
    </lineage>
</organism>
<feature type="domain" description="AMP-dependent synthetase/ligase" evidence="3">
    <location>
        <begin position="67"/>
        <end position="220"/>
    </location>
</feature>
<name>A0ABS4NRU9_9BACL</name>
<evidence type="ECO:0000256" key="1">
    <source>
        <dbReference type="ARBA" id="ARBA00006432"/>
    </source>
</evidence>
<dbReference type="EC" id="6.2.1.-" evidence="5"/>
<dbReference type="EMBL" id="JAGGLV010000008">
    <property type="protein sequence ID" value="MBP2112786.1"/>
    <property type="molecule type" value="Genomic_DNA"/>
</dbReference>
<dbReference type="SUPFAM" id="SSF56801">
    <property type="entry name" value="Acetyl-CoA synthetase-like"/>
    <property type="match status" value="1"/>
</dbReference>
<sequence length="382" mass="41574">MKEPANILAATELMIRNEGSVLLINGDTPIETALSQADDAGCTGLLTDAGGSTVFHPLHSRLDRINGEPSLLQFSSGTTGAPKLVERSWSHVQMEIEAYNKLLPCSGEDTPIILVPVSHSFGFITGTLSALKRGVEPVIVTDKNPKFALHLMQQHDRHVVYAVPFLFQILLSLMREKVLLRKLVSSGSPMSAELLNRLGGAGVEVIQQYGCSEAGCISLGDRPSGSTDAGILLEHMAIERPGTPEQPDEIIITTGGRRIHTGDLGYWSGGRLHVQCRMDDLINVSGLKVAPSEVEDVIRRLDGVQEAVVHKAPHPVWGEAVKARIVRKGDALSQEEVKRWCARFLPAYKVPGFIAFTEDIPKTSTGKVMRKQLVEEEYGIHG</sequence>
<dbReference type="Proteomes" id="UP000773462">
    <property type="component" value="Unassembled WGS sequence"/>
</dbReference>
<protein>
    <submittedName>
        <fullName evidence="5">Fatty-acyl-CoA synthase</fullName>
        <ecNumber evidence="5">6.2.1.-</ecNumber>
    </submittedName>
</protein>
<accession>A0ABS4NRU9</accession>
<dbReference type="GO" id="GO:0016874">
    <property type="term" value="F:ligase activity"/>
    <property type="evidence" value="ECO:0007669"/>
    <property type="project" value="UniProtKB-KW"/>
</dbReference>
<dbReference type="PROSITE" id="PS00455">
    <property type="entry name" value="AMP_BINDING"/>
    <property type="match status" value="1"/>
</dbReference>
<evidence type="ECO:0000259" key="3">
    <source>
        <dbReference type="Pfam" id="PF00501"/>
    </source>
</evidence>
<reference evidence="5 6" key="1">
    <citation type="submission" date="2021-03" db="EMBL/GenBank/DDBJ databases">
        <title>Genomic Encyclopedia of Type Strains, Phase IV (KMG-IV): sequencing the most valuable type-strain genomes for metagenomic binning, comparative biology and taxonomic classification.</title>
        <authorList>
            <person name="Goeker M."/>
        </authorList>
    </citation>
    <scope>NUCLEOTIDE SEQUENCE [LARGE SCALE GENOMIC DNA]</scope>
    <source>
        <strain evidence="5 6">DSM 101953</strain>
    </source>
</reference>
<dbReference type="InterPro" id="IPR045851">
    <property type="entry name" value="AMP-bd_C_sf"/>
</dbReference>
<keyword evidence="2 5" id="KW-0436">Ligase</keyword>
<dbReference type="Pfam" id="PF13193">
    <property type="entry name" value="AMP-binding_C"/>
    <property type="match status" value="1"/>
</dbReference>
<dbReference type="PANTHER" id="PTHR43201">
    <property type="entry name" value="ACYL-COA SYNTHETASE"/>
    <property type="match status" value="1"/>
</dbReference>
<proteinExistence type="inferred from homology"/>
<feature type="domain" description="AMP-binding enzyme C-terminal" evidence="4">
    <location>
        <begin position="293"/>
        <end position="367"/>
    </location>
</feature>
<comment type="similarity">
    <text evidence="1">Belongs to the ATP-dependent AMP-binding enzyme family.</text>
</comment>
<gene>
    <name evidence="5" type="ORF">J2Z70_002940</name>
</gene>
<dbReference type="InterPro" id="IPR020845">
    <property type="entry name" value="AMP-binding_CS"/>
</dbReference>
<evidence type="ECO:0000313" key="5">
    <source>
        <dbReference type="EMBL" id="MBP2112786.1"/>
    </source>
</evidence>
<dbReference type="Gene3D" id="3.40.50.12780">
    <property type="entry name" value="N-terminal domain of ligase-like"/>
    <property type="match status" value="1"/>
</dbReference>
<dbReference type="Gene3D" id="3.30.300.30">
    <property type="match status" value="1"/>
</dbReference>
<evidence type="ECO:0000259" key="4">
    <source>
        <dbReference type="Pfam" id="PF13193"/>
    </source>
</evidence>
<evidence type="ECO:0000313" key="6">
    <source>
        <dbReference type="Proteomes" id="UP000773462"/>
    </source>
</evidence>
<comment type="caution">
    <text evidence="5">The sequence shown here is derived from an EMBL/GenBank/DDBJ whole genome shotgun (WGS) entry which is preliminary data.</text>
</comment>